<evidence type="ECO:0000313" key="4">
    <source>
        <dbReference type="Proteomes" id="UP000199370"/>
    </source>
</evidence>
<dbReference type="EMBL" id="FNIA01000006">
    <property type="protein sequence ID" value="SDM71914.1"/>
    <property type="molecule type" value="Genomic_DNA"/>
</dbReference>
<dbReference type="AlphaFoldDB" id="A0A1G9VIA1"/>
<protein>
    <recommendedName>
        <fullName evidence="2">DUF7967 domain-containing protein</fullName>
    </recommendedName>
</protein>
<feature type="compositionally biased region" description="Acidic residues" evidence="1">
    <location>
        <begin position="54"/>
        <end position="63"/>
    </location>
</feature>
<keyword evidence="4" id="KW-1185">Reference proteome</keyword>
<feature type="region of interest" description="Disordered" evidence="1">
    <location>
        <begin position="34"/>
        <end position="87"/>
    </location>
</feature>
<proteinExistence type="predicted"/>
<gene>
    <name evidence="3" type="ORF">SAMN05192554_106131</name>
</gene>
<evidence type="ECO:0000313" key="3">
    <source>
        <dbReference type="EMBL" id="SDM71914.1"/>
    </source>
</evidence>
<reference evidence="3 4" key="1">
    <citation type="submission" date="2016-10" db="EMBL/GenBank/DDBJ databases">
        <authorList>
            <person name="de Groot N.N."/>
        </authorList>
    </citation>
    <scope>NUCLEOTIDE SEQUENCE [LARGE SCALE GENOMIC DNA]</scope>
    <source>
        <strain evidence="4">EB21,IBRC-M 10013,KCTC 4048</strain>
    </source>
</reference>
<evidence type="ECO:0000256" key="1">
    <source>
        <dbReference type="SAM" id="MobiDB-lite"/>
    </source>
</evidence>
<dbReference type="RefSeq" id="WP_089732333.1">
    <property type="nucleotide sequence ID" value="NZ_FNIA01000006.1"/>
</dbReference>
<dbReference type="STRING" id="996166.SAMN05192554_106131"/>
<organism evidence="3 4">
    <name type="scientific">Haloarchaeobius iranensis</name>
    <dbReference type="NCBI Taxonomy" id="996166"/>
    <lineage>
        <taxon>Archaea</taxon>
        <taxon>Methanobacteriati</taxon>
        <taxon>Methanobacteriota</taxon>
        <taxon>Stenosarchaea group</taxon>
        <taxon>Halobacteria</taxon>
        <taxon>Halobacteriales</taxon>
        <taxon>Halorubellaceae</taxon>
        <taxon>Haloarchaeobius</taxon>
    </lineage>
</organism>
<dbReference type="Proteomes" id="UP000199370">
    <property type="component" value="Unassembled WGS sequence"/>
</dbReference>
<dbReference type="Pfam" id="PF25921">
    <property type="entry name" value="DUF7967"/>
    <property type="match status" value="1"/>
</dbReference>
<dbReference type="OrthoDB" id="197006at2157"/>
<accession>A0A1G9VIA1</accession>
<sequence>MTDTVQCWLVERSFGDRNLVTVVYATEDGTLYRQQERSEHAVRRSPVTAGAEFPADELEETPDEETRERYALEATRTAESYEPDEEI</sequence>
<feature type="domain" description="DUF7967" evidence="2">
    <location>
        <begin position="1"/>
        <end position="87"/>
    </location>
</feature>
<evidence type="ECO:0000259" key="2">
    <source>
        <dbReference type="Pfam" id="PF25921"/>
    </source>
</evidence>
<name>A0A1G9VIA1_9EURY</name>
<dbReference type="InterPro" id="IPR058273">
    <property type="entry name" value="DUF7967"/>
</dbReference>